<name>A0A1U7HGT7_9CYAN</name>
<comment type="caution">
    <text evidence="1">The sequence shown here is derived from an EMBL/GenBank/DDBJ whole genome shotgun (WGS) entry which is preliminary data.</text>
</comment>
<sequence>MIASRWQPIRIVAIALTLGGVVGVLAKAILFPHAENERQLGTFDFPATVPIPQWQLVSAKLLTATKPSQSDFGKRYQYSQNQKRVEIEARYEHYTDGNIGRLLVVYTPIEPATVVPTVKYREDIGYYSLFEYKEKAYLSACLNPVGQSTVTEQQFVQNKYSYGWSPQRTIGWILGRDDLLDGRCLWTLLSTPVASDSGSTSQQAYQNLETVWFSWHRWWKSKLKQ</sequence>
<proteinExistence type="predicted"/>
<dbReference type="EMBL" id="MRCB01000012">
    <property type="protein sequence ID" value="OKH22812.1"/>
    <property type="molecule type" value="Genomic_DNA"/>
</dbReference>
<organism evidence="1 2">
    <name type="scientific">Hydrococcus rivularis NIES-593</name>
    <dbReference type="NCBI Taxonomy" id="1921803"/>
    <lineage>
        <taxon>Bacteria</taxon>
        <taxon>Bacillati</taxon>
        <taxon>Cyanobacteriota</taxon>
        <taxon>Cyanophyceae</taxon>
        <taxon>Pleurocapsales</taxon>
        <taxon>Hydrococcaceae</taxon>
        <taxon>Hydrococcus</taxon>
    </lineage>
</organism>
<accession>A0A1U7HGT7</accession>
<dbReference type="OrthoDB" id="582709at2"/>
<keyword evidence="2" id="KW-1185">Reference proteome</keyword>
<protein>
    <recommendedName>
        <fullName evidence="3">Cyanoexosortase A system-associated protein</fullName>
    </recommendedName>
</protein>
<dbReference type="AlphaFoldDB" id="A0A1U7HGT7"/>
<gene>
    <name evidence="1" type="ORF">NIES593_11875</name>
</gene>
<dbReference type="RefSeq" id="WP_073599780.1">
    <property type="nucleotide sequence ID" value="NZ_MRCB01000012.1"/>
</dbReference>
<evidence type="ECO:0000313" key="2">
    <source>
        <dbReference type="Proteomes" id="UP000186868"/>
    </source>
</evidence>
<dbReference type="Proteomes" id="UP000186868">
    <property type="component" value="Unassembled WGS sequence"/>
</dbReference>
<dbReference type="STRING" id="1921803.NIES593_11875"/>
<evidence type="ECO:0000313" key="1">
    <source>
        <dbReference type="EMBL" id="OKH22812.1"/>
    </source>
</evidence>
<dbReference type="InterPro" id="IPR026411">
    <property type="entry name" value="Cyanosort_A_assoc"/>
</dbReference>
<reference evidence="1 2" key="1">
    <citation type="submission" date="2016-11" db="EMBL/GenBank/DDBJ databases">
        <title>Draft Genome Sequences of Nine Cyanobacterial Strains from Diverse Habitats.</title>
        <authorList>
            <person name="Zhu T."/>
            <person name="Hou S."/>
            <person name="Lu X."/>
            <person name="Hess W.R."/>
        </authorList>
    </citation>
    <scope>NUCLEOTIDE SEQUENCE [LARGE SCALE GENOMIC DNA]</scope>
    <source>
        <strain evidence="1 2">NIES-593</strain>
    </source>
</reference>
<dbReference type="NCBIfam" id="TIGR04153">
    <property type="entry name" value="cyanosortA_assc"/>
    <property type="match status" value="1"/>
</dbReference>
<evidence type="ECO:0008006" key="3">
    <source>
        <dbReference type="Google" id="ProtNLM"/>
    </source>
</evidence>